<dbReference type="Pfam" id="PF15335">
    <property type="entry name" value="CAAP1"/>
    <property type="match status" value="1"/>
</dbReference>
<evidence type="ECO:0000256" key="1">
    <source>
        <dbReference type="SAM" id="MobiDB-lite"/>
    </source>
</evidence>
<dbReference type="PANTHER" id="PTHR14740">
    <property type="entry name" value="CASPASE ACTIVITY AND APOPTOSIS INHIBITOR 1"/>
    <property type="match status" value="1"/>
</dbReference>
<gene>
    <name evidence="2" type="ORF">DCHRY22_LOCUS12286</name>
</gene>
<feature type="region of interest" description="Disordered" evidence="1">
    <location>
        <begin position="282"/>
        <end position="518"/>
    </location>
</feature>
<protein>
    <submittedName>
        <fullName evidence="2">(African queen) hypothetical protein</fullName>
    </submittedName>
</protein>
<feature type="region of interest" description="Disordered" evidence="1">
    <location>
        <begin position="84"/>
        <end position="158"/>
    </location>
</feature>
<sequence>MRKHKIKREIEASSSNIKEEHDLAYYIHDRVELMHQVFSMIKPKELKAMAPSCVQHISIDNLQELCTEELLGISSKRLCAILDGAEPPTDTESSSSEQLETISLDSISSDDDVLSEPTAKKKHKHRKKHKSKTKHKHKHSSESEDNNDTGKETEKSRATRAGLTVLELLELQARARAIRAQLLKDNAGRIEDTEPDRNHSSDEVEIKEEPPEVLEISSDEEKPKVEELQKIVNNVPSKQQASNQPSTSSENTEMRSQTVTKVVNDLVITIPAKPTKKIKLNRNISLKNSVSEVKDIVRTQEKKEKEKQDKKEKDKIRKKKTKKKSKDGSDHDEITLQLSDTEKMDLLEDLDRKNFDNVTSSNDSSSDEEEPTEKLNIQNNEITHIDVNHENKETESLKDTENIANNSGVIEVTEDSDRSNNQEDKKETETEVEHSNNENTDKVNEEVDTHNENSTKEAVEDGEITSNKELSDGEITEGERDVVCISDDDTEIHKKKKKDKKSKKEKLDFQESSDQNFFKDNDENIYEVLELSDSDYEVDIQVSQEPTAEEMKALSAKIDEKTKEEDINISWRDRYLDSKKVKRVLTTANLLNAMRKKNRELKSKLEMKPQKEQEVQTDVNIEGTVEEFNTLEGSTKYVDPIKEKDLTKEMKKDAKQLIKMYKMLMKYNDINKQKDKKKKKSKKNKEKKITNDT</sequence>
<feature type="region of interest" description="Disordered" evidence="1">
    <location>
        <begin position="189"/>
        <end position="257"/>
    </location>
</feature>
<dbReference type="PANTHER" id="PTHR14740:SF3">
    <property type="entry name" value="CASPASE ACTIVITY AND APOPTOSIS INHIBITOR 1"/>
    <property type="match status" value="1"/>
</dbReference>
<evidence type="ECO:0000313" key="3">
    <source>
        <dbReference type="Proteomes" id="UP000789524"/>
    </source>
</evidence>
<dbReference type="OrthoDB" id="10064012at2759"/>
<feature type="compositionally biased region" description="Basic residues" evidence="1">
    <location>
        <begin position="674"/>
        <end position="686"/>
    </location>
</feature>
<evidence type="ECO:0000313" key="2">
    <source>
        <dbReference type="EMBL" id="CAG9577456.1"/>
    </source>
</evidence>
<comment type="caution">
    <text evidence="2">The sequence shown here is derived from an EMBL/GenBank/DDBJ whole genome shotgun (WGS) entry which is preliminary data.</text>
</comment>
<name>A0A8J2VV15_9NEOP</name>
<dbReference type="EMBL" id="CAKASE010000076">
    <property type="protein sequence ID" value="CAG9577456.1"/>
    <property type="molecule type" value="Genomic_DNA"/>
</dbReference>
<feature type="region of interest" description="Disordered" evidence="1">
    <location>
        <begin position="669"/>
        <end position="693"/>
    </location>
</feature>
<feature type="compositionally biased region" description="Polar residues" evidence="1">
    <location>
        <begin position="231"/>
        <end position="257"/>
    </location>
</feature>
<feature type="compositionally biased region" description="Basic and acidic residues" evidence="1">
    <location>
        <begin position="415"/>
        <end position="459"/>
    </location>
</feature>
<feature type="compositionally biased region" description="Basic residues" evidence="1">
    <location>
        <begin position="316"/>
        <end position="325"/>
    </location>
</feature>
<feature type="compositionally biased region" description="Basic residues" evidence="1">
    <location>
        <begin position="493"/>
        <end position="504"/>
    </location>
</feature>
<feature type="compositionally biased region" description="Low complexity" evidence="1">
    <location>
        <begin position="92"/>
        <end position="107"/>
    </location>
</feature>
<organism evidence="2 3">
    <name type="scientific">Danaus chrysippus</name>
    <name type="common">African queen</name>
    <dbReference type="NCBI Taxonomy" id="151541"/>
    <lineage>
        <taxon>Eukaryota</taxon>
        <taxon>Metazoa</taxon>
        <taxon>Ecdysozoa</taxon>
        <taxon>Arthropoda</taxon>
        <taxon>Hexapoda</taxon>
        <taxon>Insecta</taxon>
        <taxon>Pterygota</taxon>
        <taxon>Neoptera</taxon>
        <taxon>Endopterygota</taxon>
        <taxon>Lepidoptera</taxon>
        <taxon>Glossata</taxon>
        <taxon>Ditrysia</taxon>
        <taxon>Papilionoidea</taxon>
        <taxon>Nymphalidae</taxon>
        <taxon>Danainae</taxon>
        <taxon>Danaini</taxon>
        <taxon>Danaina</taxon>
        <taxon>Danaus</taxon>
        <taxon>Anosia</taxon>
    </lineage>
</organism>
<keyword evidence="3" id="KW-1185">Reference proteome</keyword>
<reference evidence="2" key="1">
    <citation type="submission" date="2021-09" db="EMBL/GenBank/DDBJ databases">
        <authorList>
            <person name="Martin H S."/>
        </authorList>
    </citation>
    <scope>NUCLEOTIDE SEQUENCE</scope>
</reference>
<feature type="compositionally biased region" description="Basic and acidic residues" evidence="1">
    <location>
        <begin position="219"/>
        <end position="229"/>
    </location>
</feature>
<proteinExistence type="predicted"/>
<accession>A0A8J2VV15</accession>
<feature type="compositionally biased region" description="Basic and acidic residues" evidence="1">
    <location>
        <begin position="292"/>
        <end position="315"/>
    </location>
</feature>
<feature type="compositionally biased region" description="Basic and acidic residues" evidence="1">
    <location>
        <begin position="383"/>
        <end position="401"/>
    </location>
</feature>
<dbReference type="AlphaFoldDB" id="A0A8J2VV15"/>
<feature type="compositionally biased region" description="Polar residues" evidence="1">
    <location>
        <begin position="282"/>
        <end position="291"/>
    </location>
</feature>
<feature type="compositionally biased region" description="Basic residues" evidence="1">
    <location>
        <begin position="120"/>
        <end position="139"/>
    </location>
</feature>
<dbReference type="InterPro" id="IPR038991">
    <property type="entry name" value="CAAP1"/>
</dbReference>
<dbReference type="Proteomes" id="UP000789524">
    <property type="component" value="Unassembled WGS sequence"/>
</dbReference>
<feature type="compositionally biased region" description="Basic and acidic residues" evidence="1">
    <location>
        <begin position="148"/>
        <end position="157"/>
    </location>
</feature>
<dbReference type="GO" id="GO:0042981">
    <property type="term" value="P:regulation of apoptotic process"/>
    <property type="evidence" value="ECO:0007669"/>
    <property type="project" value="InterPro"/>
</dbReference>
<feature type="compositionally biased region" description="Basic and acidic residues" evidence="1">
    <location>
        <begin position="326"/>
        <end position="355"/>
    </location>
</feature>
<feature type="compositionally biased region" description="Basic and acidic residues" evidence="1">
    <location>
        <begin position="189"/>
        <end position="210"/>
    </location>
</feature>